<feature type="transmembrane region" description="Helical" evidence="5">
    <location>
        <begin position="369"/>
        <end position="391"/>
    </location>
</feature>
<comment type="subcellular location">
    <subcellularLocation>
        <location evidence="1">Membrane</location>
        <topology evidence="1">Multi-pass membrane protein</topology>
    </subcellularLocation>
</comment>
<organism evidence="6 7">
    <name type="scientific">Thermoplasma volcanium (strain ATCC 51530 / DSM 4299 / JCM 9571 / NBRC 15438 / GSS1)</name>
    <dbReference type="NCBI Taxonomy" id="273116"/>
    <lineage>
        <taxon>Archaea</taxon>
        <taxon>Methanobacteriati</taxon>
        <taxon>Thermoplasmatota</taxon>
        <taxon>Thermoplasmata</taxon>
        <taxon>Thermoplasmatales</taxon>
        <taxon>Thermoplasmataceae</taxon>
        <taxon>Thermoplasma</taxon>
    </lineage>
</organism>
<feature type="transmembrane region" description="Helical" evidence="5">
    <location>
        <begin position="312"/>
        <end position="331"/>
    </location>
</feature>
<dbReference type="GO" id="GO:0016020">
    <property type="term" value="C:membrane"/>
    <property type="evidence" value="ECO:0007669"/>
    <property type="project" value="UniProtKB-SubCell"/>
</dbReference>
<evidence type="ECO:0000256" key="4">
    <source>
        <dbReference type="ARBA" id="ARBA00023136"/>
    </source>
</evidence>
<dbReference type="PANTHER" id="PTHR42770:SF11">
    <property type="entry name" value="INNER MEMBRANE TRANSPORT PROTEIN YBAT"/>
    <property type="match status" value="1"/>
</dbReference>
<dbReference type="eggNOG" id="arCOG03654">
    <property type="taxonomic scope" value="Archaea"/>
</dbReference>
<reference evidence="6 7" key="2">
    <citation type="journal article" date="2000" name="Proc. Natl. Acad. Sci. U.S.A.">
        <title>Archaeal adaptation to higher temperatures revealed by genomic sequence of Thermoplasma volcanium.</title>
        <authorList>
            <person name="Kawashima T."/>
            <person name="Amano N."/>
            <person name="Koike H."/>
            <person name="Makino S."/>
            <person name="Higuchi S."/>
            <person name="Kawashima-Ohya Y."/>
            <person name="Watanabe K."/>
            <person name="Yamazaki M."/>
            <person name="Kanehori K."/>
            <person name="Kawamoto T."/>
            <person name="Nunoshiba T."/>
            <person name="Yamamoto Y."/>
            <person name="Aramaki H."/>
            <person name="Makino K."/>
            <person name="Suzuki M."/>
        </authorList>
    </citation>
    <scope>NUCLEOTIDE SEQUENCE [LARGE SCALE GENOMIC DNA]</scope>
    <source>
        <strain evidence="7">ATCC 51530 / DSM 4299 / JCM 9571 / NBRC 15438 / GSS1</strain>
    </source>
</reference>
<evidence type="ECO:0000256" key="1">
    <source>
        <dbReference type="ARBA" id="ARBA00004141"/>
    </source>
</evidence>
<dbReference type="Gene3D" id="1.20.1740.10">
    <property type="entry name" value="Amino acid/polyamine transporter I"/>
    <property type="match status" value="1"/>
</dbReference>
<dbReference type="OrthoDB" id="57314at2157"/>
<proteinExistence type="predicted"/>
<feature type="transmembrane region" description="Helical" evidence="5">
    <location>
        <begin position="218"/>
        <end position="238"/>
    </location>
</feature>
<dbReference type="RefSeq" id="WP_010916407.1">
    <property type="nucleotide sequence ID" value="NC_002689.2"/>
</dbReference>
<evidence type="ECO:0000256" key="5">
    <source>
        <dbReference type="SAM" id="Phobius"/>
    </source>
</evidence>
<gene>
    <name evidence="6" type="ORF">TVG0161955</name>
</gene>
<dbReference type="InterPro" id="IPR050367">
    <property type="entry name" value="APC_superfamily"/>
</dbReference>
<evidence type="ECO:0000313" key="6">
    <source>
        <dbReference type="EMBL" id="BAB59294.1"/>
    </source>
</evidence>
<protein>
    <submittedName>
        <fullName evidence="6">TVG0161955 protein</fullName>
    </submittedName>
</protein>
<feature type="transmembrane region" description="Helical" evidence="5">
    <location>
        <begin position="397"/>
        <end position="419"/>
    </location>
</feature>
<name>Q97CE9_THEVO</name>
<reference evidence="6 7" key="1">
    <citation type="journal article" date="1999" name="Proc. Jpn. Acad.">
        <title>Determination of the complete genomic DNA sequence of Thermoplasma volvanium GSS1.</title>
        <authorList>
            <person name="Kawashima T."/>
            <person name="Yamamoto Y."/>
            <person name="Aramaki H."/>
            <person name="Nunoshiba T."/>
            <person name="Kawamoto T."/>
            <person name="Watanabe K."/>
            <person name="Yamazaki M."/>
            <person name="Kanehori K."/>
            <person name="Amano N."/>
            <person name="Ohya Y."/>
            <person name="Makino K."/>
            <person name="Suzuki M."/>
        </authorList>
    </citation>
    <scope>NUCLEOTIDE SEQUENCE [LARGE SCALE GENOMIC DNA]</scope>
    <source>
        <strain evidence="7">ATCC 51530 / DSM 4299 / JCM 9571 / NBRC 15438 / GSS1</strain>
    </source>
</reference>
<keyword evidence="7" id="KW-1185">Reference proteome</keyword>
<evidence type="ECO:0000313" key="7">
    <source>
        <dbReference type="Proteomes" id="UP000001017"/>
    </source>
</evidence>
<evidence type="ECO:0000256" key="3">
    <source>
        <dbReference type="ARBA" id="ARBA00022989"/>
    </source>
</evidence>
<dbReference type="KEGG" id="tvo:TVG0161955"/>
<evidence type="ECO:0000256" key="2">
    <source>
        <dbReference type="ARBA" id="ARBA00022692"/>
    </source>
</evidence>
<dbReference type="AlphaFoldDB" id="Q97CE9"/>
<dbReference type="PaxDb" id="273116-14324366"/>
<feature type="transmembrane region" description="Helical" evidence="5">
    <location>
        <begin position="337"/>
        <end position="357"/>
    </location>
</feature>
<feature type="transmembrane region" description="Helical" evidence="5">
    <location>
        <begin position="89"/>
        <end position="113"/>
    </location>
</feature>
<dbReference type="PhylomeDB" id="Q97CE9"/>
<feature type="transmembrane region" description="Helical" evidence="5">
    <location>
        <begin position="39"/>
        <end position="57"/>
    </location>
</feature>
<dbReference type="STRING" id="273116.gene:9380922"/>
<feature type="transmembrane region" description="Helical" evidence="5">
    <location>
        <begin position="267"/>
        <end position="291"/>
    </location>
</feature>
<keyword evidence="2 5" id="KW-0812">Transmembrane</keyword>
<accession>Q97CE9</accession>
<feature type="transmembrane region" description="Helical" evidence="5">
    <location>
        <begin position="148"/>
        <end position="165"/>
    </location>
</feature>
<keyword evidence="4 5" id="KW-0472">Membrane</keyword>
<feature type="transmembrane region" description="Helical" evidence="5">
    <location>
        <begin position="119"/>
        <end position="141"/>
    </location>
</feature>
<dbReference type="GeneID" id="1441637"/>
<dbReference type="HOGENOM" id="CLU_634047_0_0_2"/>
<dbReference type="PIRSF" id="PIRSF006060">
    <property type="entry name" value="AA_transporter"/>
    <property type="match status" value="1"/>
</dbReference>
<sequence>MGSRDLGVGSSIMQSIGGSGPMLNIVGVFAIIASFSSINLVYIVIGAFIISLVNIYMPYRASKIIRSNGGYYTLNGIFMGKRTGLFVSILYLIYGFAAFPSITIFTVSILYYLSGSLTMSVVAADAIAASIAFVTMGGTYVSAKVLKILGALEIMFIVLLDVSMISHGSGVISPYALSSATTPNFWYGIMFGLLMFSGLGSSLFISENTKNSKVSVSRGIAIAYAVSGSLMVVTALAIERFLGNNISYYSSNPFYIIGSVKSVLGSYFYIFFLFFSVSSAFNLAVAYLNAFSNSAVKMGEDGIIAPLSRRKVLAISLALDIVASSVFPILFGPFVAFVTITGLVSASYLTVHLISNVSLYKHISASREVIGKIMLIASSFTVLVTLAYSILADIYTSMLVDIFFAIALLVAIYSVFYILRSSRYTSIIFHYE</sequence>
<feature type="transmembrane region" description="Helical" evidence="5">
    <location>
        <begin position="185"/>
        <end position="206"/>
    </location>
</feature>
<keyword evidence="3 5" id="KW-1133">Transmembrane helix</keyword>
<dbReference type="EMBL" id="BA000011">
    <property type="protein sequence ID" value="BAB59294.1"/>
    <property type="molecule type" value="Genomic_DNA"/>
</dbReference>
<dbReference type="PANTHER" id="PTHR42770">
    <property type="entry name" value="AMINO ACID TRANSPORTER-RELATED"/>
    <property type="match status" value="1"/>
</dbReference>
<dbReference type="Proteomes" id="UP000001017">
    <property type="component" value="Chromosome"/>
</dbReference>